<sequence length="60" mass="7114">MKGFGGPRVFISRRAFEMRACFRLVGEERERDAKEGLMSCLEMDEQMEDLTPSYFRSETW</sequence>
<reference evidence="1 2" key="2">
    <citation type="journal article" date="2012" name="Stand. Genomic Sci.">
        <title>Complete genome sequence of Thauera aminoaromatica strain MZ1T.</title>
        <authorList>
            <person name="Jiang K."/>
            <person name="Sanseverino J."/>
            <person name="Chauhan A."/>
            <person name="Lucas S."/>
            <person name="Copeland A."/>
            <person name="Lapidus A."/>
            <person name="Del Rio T.G."/>
            <person name="Dalin E."/>
            <person name="Tice H."/>
            <person name="Bruce D."/>
            <person name="Goodwin L."/>
            <person name="Pitluck S."/>
            <person name="Sims D."/>
            <person name="Brettin T."/>
            <person name="Detter J.C."/>
            <person name="Han C."/>
            <person name="Chang Y.J."/>
            <person name="Larimer F."/>
            <person name="Land M."/>
            <person name="Hauser L."/>
            <person name="Kyrpides N.C."/>
            <person name="Mikhailova N."/>
            <person name="Moser S."/>
            <person name="Jegier P."/>
            <person name="Close D."/>
            <person name="Debruyn J.M."/>
            <person name="Wang Y."/>
            <person name="Layton A.C."/>
            <person name="Allen M.S."/>
            <person name="Sayler G.S."/>
        </authorList>
    </citation>
    <scope>NUCLEOTIDE SEQUENCE [LARGE SCALE GENOMIC DNA]</scope>
    <source>
        <strain evidence="1 2">MZ1T</strain>
    </source>
</reference>
<dbReference type="KEGG" id="tmz:Tmz1t_2829"/>
<name>C4KAK2_THASP</name>
<dbReference type="STRING" id="85643.Tmz1t_2829"/>
<gene>
    <name evidence="1" type="ordered locus">Tmz1t_2829</name>
</gene>
<proteinExistence type="predicted"/>
<dbReference type="Proteomes" id="UP000002186">
    <property type="component" value="Chromosome"/>
</dbReference>
<keyword evidence="2" id="KW-1185">Reference proteome</keyword>
<dbReference type="AlphaFoldDB" id="C4KAK2"/>
<organism evidence="1 2">
    <name type="scientific">Thauera aminoaromatica</name>
    <dbReference type="NCBI Taxonomy" id="164330"/>
    <lineage>
        <taxon>Bacteria</taxon>
        <taxon>Pseudomonadati</taxon>
        <taxon>Pseudomonadota</taxon>
        <taxon>Betaproteobacteria</taxon>
        <taxon>Rhodocyclales</taxon>
        <taxon>Zoogloeaceae</taxon>
        <taxon>Thauera</taxon>
    </lineage>
</organism>
<dbReference type="EMBL" id="CP001281">
    <property type="protein sequence ID" value="ACR01428.1"/>
    <property type="molecule type" value="Genomic_DNA"/>
</dbReference>
<reference evidence="2" key="1">
    <citation type="submission" date="2009-05" db="EMBL/GenBank/DDBJ databases">
        <title>Complete sequence of chromosome of Thauera sp. MZ1T.</title>
        <authorList>
            <consortium name="US DOE Joint Genome Institute"/>
            <person name="Lucas S."/>
            <person name="Copeland A."/>
            <person name="Lapidus A."/>
            <person name="Glavina del Rio T."/>
            <person name="Dalin E."/>
            <person name="Tice H."/>
            <person name="Bruce D."/>
            <person name="Goodwin L."/>
            <person name="Pitluck S."/>
            <person name="Sims D."/>
            <person name="Brettin T."/>
            <person name="Detter J.C."/>
            <person name="Han C."/>
            <person name="Larimer F."/>
            <person name="Land M."/>
            <person name="Hauser L."/>
            <person name="Kyrpides N."/>
            <person name="Mikhailova N."/>
            <person name="Sayler G.S."/>
        </authorList>
    </citation>
    <scope>NUCLEOTIDE SEQUENCE [LARGE SCALE GENOMIC DNA]</scope>
    <source>
        <strain evidence="2">MZ1T</strain>
    </source>
</reference>
<accession>C4KAK2</accession>
<protein>
    <submittedName>
        <fullName evidence="1">Uncharacterized protein</fullName>
    </submittedName>
</protein>
<dbReference type="HOGENOM" id="CLU_2940297_0_0_4"/>
<evidence type="ECO:0000313" key="1">
    <source>
        <dbReference type="EMBL" id="ACR01428.1"/>
    </source>
</evidence>
<evidence type="ECO:0000313" key="2">
    <source>
        <dbReference type="Proteomes" id="UP000002186"/>
    </source>
</evidence>